<evidence type="ECO:0000313" key="3">
    <source>
        <dbReference type="Proteomes" id="UP001212841"/>
    </source>
</evidence>
<accession>A0AAD5SBT7</accession>
<comment type="caution">
    <text evidence="2">The sequence shown here is derived from an EMBL/GenBank/DDBJ whole genome shotgun (WGS) entry which is preliminary data.</text>
</comment>
<dbReference type="EMBL" id="JADGJD010000567">
    <property type="protein sequence ID" value="KAJ3049985.1"/>
    <property type="molecule type" value="Genomic_DNA"/>
</dbReference>
<organism evidence="2 3">
    <name type="scientific">Rhizophlyctis rosea</name>
    <dbReference type="NCBI Taxonomy" id="64517"/>
    <lineage>
        <taxon>Eukaryota</taxon>
        <taxon>Fungi</taxon>
        <taxon>Fungi incertae sedis</taxon>
        <taxon>Chytridiomycota</taxon>
        <taxon>Chytridiomycota incertae sedis</taxon>
        <taxon>Chytridiomycetes</taxon>
        <taxon>Rhizophlyctidales</taxon>
        <taxon>Rhizophlyctidaceae</taxon>
        <taxon>Rhizophlyctis</taxon>
    </lineage>
</organism>
<name>A0AAD5SBT7_9FUNG</name>
<sequence length="89" mass="9758">FGASGYRFIPKSRPPTNTSTPAGGSIKRHAGMAPVHNGGTVHLMENVTLPENVAPIVFLPFDVPVPKEHRNSVIIRVGDDLEELKWRMT</sequence>
<reference evidence="2" key="1">
    <citation type="submission" date="2020-05" db="EMBL/GenBank/DDBJ databases">
        <title>Phylogenomic resolution of chytrid fungi.</title>
        <authorList>
            <person name="Stajich J.E."/>
            <person name="Amses K."/>
            <person name="Simmons R."/>
            <person name="Seto K."/>
            <person name="Myers J."/>
            <person name="Bonds A."/>
            <person name="Quandt C.A."/>
            <person name="Barry K."/>
            <person name="Liu P."/>
            <person name="Grigoriev I."/>
            <person name="Longcore J.E."/>
            <person name="James T.Y."/>
        </authorList>
    </citation>
    <scope>NUCLEOTIDE SEQUENCE</scope>
    <source>
        <strain evidence="2">JEL0318</strain>
    </source>
</reference>
<gene>
    <name evidence="2" type="ORF">HK097_009016</name>
</gene>
<proteinExistence type="predicted"/>
<dbReference type="AlphaFoldDB" id="A0AAD5SBT7"/>
<evidence type="ECO:0000313" key="2">
    <source>
        <dbReference type="EMBL" id="KAJ3049985.1"/>
    </source>
</evidence>
<evidence type="ECO:0000256" key="1">
    <source>
        <dbReference type="SAM" id="MobiDB-lite"/>
    </source>
</evidence>
<feature type="region of interest" description="Disordered" evidence="1">
    <location>
        <begin position="1"/>
        <end position="30"/>
    </location>
</feature>
<feature type="non-terminal residue" evidence="2">
    <location>
        <position position="1"/>
    </location>
</feature>
<keyword evidence="3" id="KW-1185">Reference proteome</keyword>
<dbReference type="Proteomes" id="UP001212841">
    <property type="component" value="Unassembled WGS sequence"/>
</dbReference>
<protein>
    <submittedName>
        <fullName evidence="2">Uncharacterized protein</fullName>
    </submittedName>
</protein>